<accession>A0A9P6JUQ7</accession>
<dbReference type="PROSITE" id="PS51910">
    <property type="entry name" value="GH18_2"/>
    <property type="match status" value="1"/>
</dbReference>
<dbReference type="EMBL" id="MU157830">
    <property type="protein sequence ID" value="KAF9532730.1"/>
    <property type="molecule type" value="Genomic_DNA"/>
</dbReference>
<name>A0A9P6JUQ7_9AGAR</name>
<comment type="caution">
    <text evidence="2">The sequence shown here is derived from an EMBL/GenBank/DDBJ whole genome shotgun (WGS) entry which is preliminary data.</text>
</comment>
<dbReference type="SUPFAM" id="SSF54556">
    <property type="entry name" value="Chitinase insertion domain"/>
    <property type="match status" value="1"/>
</dbReference>
<dbReference type="InterPro" id="IPR017853">
    <property type="entry name" value="GH"/>
</dbReference>
<protein>
    <submittedName>
        <fullName evidence="2">Glycoside hydrolase</fullName>
    </submittedName>
</protein>
<dbReference type="PANTHER" id="PTHR11177">
    <property type="entry name" value="CHITINASE"/>
    <property type="match status" value="1"/>
</dbReference>
<dbReference type="PANTHER" id="PTHR11177:SF333">
    <property type="entry name" value="CHITINASE"/>
    <property type="match status" value="1"/>
</dbReference>
<evidence type="ECO:0000259" key="1">
    <source>
        <dbReference type="PROSITE" id="PS51910"/>
    </source>
</evidence>
<dbReference type="Gene3D" id="3.20.20.80">
    <property type="entry name" value="Glycosidases"/>
    <property type="match status" value="1"/>
</dbReference>
<dbReference type="Proteomes" id="UP000807306">
    <property type="component" value="Unassembled WGS sequence"/>
</dbReference>
<dbReference type="OrthoDB" id="73875at2759"/>
<reference evidence="2" key="1">
    <citation type="submission" date="2020-11" db="EMBL/GenBank/DDBJ databases">
        <authorList>
            <consortium name="DOE Joint Genome Institute"/>
            <person name="Ahrendt S."/>
            <person name="Riley R."/>
            <person name="Andreopoulos W."/>
            <person name="Labutti K."/>
            <person name="Pangilinan J."/>
            <person name="Ruiz-Duenas F.J."/>
            <person name="Barrasa J.M."/>
            <person name="Sanchez-Garcia M."/>
            <person name="Camarero S."/>
            <person name="Miyauchi S."/>
            <person name="Serrano A."/>
            <person name="Linde D."/>
            <person name="Babiker R."/>
            <person name="Drula E."/>
            <person name="Ayuso-Fernandez I."/>
            <person name="Pacheco R."/>
            <person name="Padilla G."/>
            <person name="Ferreira P."/>
            <person name="Barriuso J."/>
            <person name="Kellner H."/>
            <person name="Castanera R."/>
            <person name="Alfaro M."/>
            <person name="Ramirez L."/>
            <person name="Pisabarro A.G."/>
            <person name="Kuo A."/>
            <person name="Tritt A."/>
            <person name="Lipzen A."/>
            <person name="He G."/>
            <person name="Yan M."/>
            <person name="Ng V."/>
            <person name="Cullen D."/>
            <person name="Martin F."/>
            <person name="Rosso M.-N."/>
            <person name="Henrissat B."/>
            <person name="Hibbett D."/>
            <person name="Martinez A.T."/>
            <person name="Grigoriev I.V."/>
        </authorList>
    </citation>
    <scope>NUCLEOTIDE SEQUENCE</scope>
    <source>
        <strain evidence="2">CBS 506.95</strain>
    </source>
</reference>
<feature type="domain" description="GH18" evidence="1">
    <location>
        <begin position="1"/>
        <end position="184"/>
    </location>
</feature>
<proteinExistence type="predicted"/>
<dbReference type="InterPro" id="IPR050314">
    <property type="entry name" value="Glycosyl_Hydrlase_18"/>
</dbReference>
<dbReference type="InterPro" id="IPR001223">
    <property type="entry name" value="Glyco_hydro18_cat"/>
</dbReference>
<dbReference type="Pfam" id="PF00704">
    <property type="entry name" value="Glyco_hydro_18"/>
    <property type="match status" value="1"/>
</dbReference>
<keyword evidence="2" id="KW-0378">Hydrolase</keyword>
<keyword evidence="3" id="KW-1185">Reference proteome</keyword>
<dbReference type="AlphaFoldDB" id="A0A9P6JUQ7"/>
<dbReference type="GO" id="GO:0005975">
    <property type="term" value="P:carbohydrate metabolic process"/>
    <property type="evidence" value="ECO:0007669"/>
    <property type="project" value="InterPro"/>
</dbReference>
<dbReference type="InterPro" id="IPR029070">
    <property type="entry name" value="Chitinase_insertion_sf"/>
</dbReference>
<organism evidence="2 3">
    <name type="scientific">Crepidotus variabilis</name>
    <dbReference type="NCBI Taxonomy" id="179855"/>
    <lineage>
        <taxon>Eukaryota</taxon>
        <taxon>Fungi</taxon>
        <taxon>Dikarya</taxon>
        <taxon>Basidiomycota</taxon>
        <taxon>Agaricomycotina</taxon>
        <taxon>Agaricomycetes</taxon>
        <taxon>Agaricomycetidae</taxon>
        <taxon>Agaricales</taxon>
        <taxon>Agaricineae</taxon>
        <taxon>Crepidotaceae</taxon>
        <taxon>Crepidotus</taxon>
    </lineage>
</organism>
<sequence length="184" mass="20260">MSVAATPAGYWFLRGFEIDKIAASVTYINMMSYDYHGQWDKNVDGQPKVASPHTSILDIQDSILLYSRAGVDMSKVNLGLAWYGRTYRLVNPTCSGYNCAMNDGGAKGPCSGSTGYLSQFEITDLLSYGATPHLDSTTQTYWLNLAGDLITFDRADTWNFKTRLAAQTCFGGTFVWSVDQVLPS</sequence>
<dbReference type="SUPFAM" id="SSF51445">
    <property type="entry name" value="(Trans)glycosidases"/>
    <property type="match status" value="1"/>
</dbReference>
<evidence type="ECO:0000313" key="3">
    <source>
        <dbReference type="Proteomes" id="UP000807306"/>
    </source>
</evidence>
<dbReference type="Gene3D" id="3.10.50.10">
    <property type="match status" value="1"/>
</dbReference>
<gene>
    <name evidence="2" type="ORF">CPB83DRAFT_579778</name>
</gene>
<dbReference type="GO" id="GO:0016787">
    <property type="term" value="F:hydrolase activity"/>
    <property type="evidence" value="ECO:0007669"/>
    <property type="project" value="UniProtKB-KW"/>
</dbReference>
<evidence type="ECO:0000313" key="2">
    <source>
        <dbReference type="EMBL" id="KAF9532730.1"/>
    </source>
</evidence>